<evidence type="ECO:0000256" key="1">
    <source>
        <dbReference type="ARBA" id="ARBA00010641"/>
    </source>
</evidence>
<dbReference type="PROSITE" id="PS01063">
    <property type="entry name" value="SIGMA70_ECF"/>
    <property type="match status" value="1"/>
</dbReference>
<dbReference type="InterPro" id="IPR014284">
    <property type="entry name" value="RNA_pol_sigma-70_dom"/>
</dbReference>
<dbReference type="EMBL" id="AP019860">
    <property type="protein sequence ID" value="BBM88258.1"/>
    <property type="molecule type" value="Genomic_DNA"/>
</dbReference>
<evidence type="ECO:0000313" key="9">
    <source>
        <dbReference type="EMBL" id="BBM88258.1"/>
    </source>
</evidence>
<keyword evidence="10" id="KW-1185">Reference proteome</keyword>
<evidence type="ECO:0000259" key="8">
    <source>
        <dbReference type="Pfam" id="PF04545"/>
    </source>
</evidence>
<dbReference type="PANTHER" id="PTHR43133:SF60">
    <property type="entry name" value="RNA POLYMERASE SIGMA FACTOR SIGV"/>
    <property type="match status" value="1"/>
</dbReference>
<dbReference type="SUPFAM" id="SSF88659">
    <property type="entry name" value="Sigma3 and sigma4 domains of RNA polymerase sigma factors"/>
    <property type="match status" value="1"/>
</dbReference>
<organism evidence="9 10">
    <name type="scientific">Uabimicrobium amorphum</name>
    <dbReference type="NCBI Taxonomy" id="2596890"/>
    <lineage>
        <taxon>Bacteria</taxon>
        <taxon>Pseudomonadati</taxon>
        <taxon>Planctomycetota</taxon>
        <taxon>Candidatus Uabimicrobiia</taxon>
        <taxon>Candidatus Uabimicrobiales</taxon>
        <taxon>Candidatus Uabimicrobiaceae</taxon>
        <taxon>Candidatus Uabimicrobium</taxon>
    </lineage>
</organism>
<dbReference type="GO" id="GO:0003677">
    <property type="term" value="F:DNA binding"/>
    <property type="evidence" value="ECO:0007669"/>
    <property type="project" value="UniProtKB-KW"/>
</dbReference>
<comment type="similarity">
    <text evidence="1 6">Belongs to the sigma-70 factor family. ECF subfamily.</text>
</comment>
<dbReference type="SUPFAM" id="SSF88946">
    <property type="entry name" value="Sigma2 domain of RNA polymerase sigma factors"/>
    <property type="match status" value="1"/>
</dbReference>
<dbReference type="InterPro" id="IPR007627">
    <property type="entry name" value="RNA_pol_sigma70_r2"/>
</dbReference>
<evidence type="ECO:0000256" key="4">
    <source>
        <dbReference type="ARBA" id="ARBA00023125"/>
    </source>
</evidence>
<dbReference type="InterPro" id="IPR013324">
    <property type="entry name" value="RNA_pol_sigma_r3/r4-like"/>
</dbReference>
<keyword evidence="4 6" id="KW-0238">DNA-binding</keyword>
<dbReference type="Pfam" id="PF04545">
    <property type="entry name" value="Sigma70_r4"/>
    <property type="match status" value="1"/>
</dbReference>
<keyword evidence="5 6" id="KW-0804">Transcription</keyword>
<dbReference type="InterPro" id="IPR039425">
    <property type="entry name" value="RNA_pol_sigma-70-like"/>
</dbReference>
<evidence type="ECO:0000256" key="6">
    <source>
        <dbReference type="RuleBase" id="RU000716"/>
    </source>
</evidence>
<dbReference type="InterPro" id="IPR000838">
    <property type="entry name" value="RNA_pol_sigma70_ECF_CS"/>
</dbReference>
<dbReference type="KEGG" id="uam:UABAM_06679"/>
<dbReference type="Gene3D" id="1.10.10.10">
    <property type="entry name" value="Winged helix-like DNA-binding domain superfamily/Winged helix DNA-binding domain"/>
    <property type="match status" value="1"/>
</dbReference>
<evidence type="ECO:0000256" key="5">
    <source>
        <dbReference type="ARBA" id="ARBA00023163"/>
    </source>
</evidence>
<gene>
    <name evidence="9" type="ORF">UABAM_06679</name>
</gene>
<sequence length="174" mass="20244">MEDSALARLVLLAQAGKRSELDRLFGKIQQPIFRYIYGITKDVHLAEDLLQEVFMIAFRKLWLLEEPKAFMTWIYRIASRVTFRHLRKKKVPVVFDVSLLEEQVEVKEDSLPLDIDLQQLISQVTTASRTVLFLRFIEKKSLKEISLILEIPLGTVKSRLNYGISQLQKINAKN</sequence>
<proteinExistence type="inferred from homology"/>
<keyword evidence="3 6" id="KW-0731">Sigma factor</keyword>
<dbReference type="GO" id="GO:0006352">
    <property type="term" value="P:DNA-templated transcription initiation"/>
    <property type="evidence" value="ECO:0007669"/>
    <property type="project" value="InterPro"/>
</dbReference>
<dbReference type="InterPro" id="IPR007630">
    <property type="entry name" value="RNA_pol_sigma70_r4"/>
</dbReference>
<dbReference type="InterPro" id="IPR036388">
    <property type="entry name" value="WH-like_DNA-bd_sf"/>
</dbReference>
<dbReference type="GO" id="GO:0016987">
    <property type="term" value="F:sigma factor activity"/>
    <property type="evidence" value="ECO:0007669"/>
    <property type="project" value="UniProtKB-KW"/>
</dbReference>
<feature type="domain" description="RNA polymerase sigma-70 region 2" evidence="7">
    <location>
        <begin position="25"/>
        <end position="90"/>
    </location>
</feature>
<dbReference type="OrthoDB" id="9795666at2"/>
<reference evidence="9 10" key="1">
    <citation type="submission" date="2019-08" db="EMBL/GenBank/DDBJ databases">
        <title>Complete genome sequence of Candidatus Uab amorphum.</title>
        <authorList>
            <person name="Shiratori T."/>
            <person name="Suzuki S."/>
            <person name="Kakizawa Y."/>
            <person name="Ishida K."/>
        </authorList>
    </citation>
    <scope>NUCLEOTIDE SEQUENCE [LARGE SCALE GENOMIC DNA]</scope>
    <source>
        <strain evidence="9 10">SRT547</strain>
    </source>
</reference>
<dbReference type="NCBIfam" id="TIGR02937">
    <property type="entry name" value="sigma70-ECF"/>
    <property type="match status" value="1"/>
</dbReference>
<feature type="domain" description="RNA polymerase sigma-70 region 4" evidence="8">
    <location>
        <begin position="121"/>
        <end position="169"/>
    </location>
</feature>
<dbReference type="CDD" id="cd06171">
    <property type="entry name" value="Sigma70_r4"/>
    <property type="match status" value="1"/>
</dbReference>
<accession>A0A5S9IU99</accession>
<dbReference type="AlphaFoldDB" id="A0A5S9IU99"/>
<evidence type="ECO:0000256" key="2">
    <source>
        <dbReference type="ARBA" id="ARBA00023015"/>
    </source>
</evidence>
<dbReference type="PANTHER" id="PTHR43133">
    <property type="entry name" value="RNA POLYMERASE ECF-TYPE SIGMA FACTO"/>
    <property type="match status" value="1"/>
</dbReference>
<dbReference type="RefSeq" id="WP_152021877.1">
    <property type="nucleotide sequence ID" value="NZ_AP019860.1"/>
</dbReference>
<evidence type="ECO:0000256" key="3">
    <source>
        <dbReference type="ARBA" id="ARBA00023082"/>
    </source>
</evidence>
<keyword evidence="2 6" id="KW-0805">Transcription regulation</keyword>
<evidence type="ECO:0000259" key="7">
    <source>
        <dbReference type="Pfam" id="PF04542"/>
    </source>
</evidence>
<dbReference type="Gene3D" id="1.10.1740.10">
    <property type="match status" value="1"/>
</dbReference>
<protein>
    <recommendedName>
        <fullName evidence="6">RNA polymerase sigma factor</fullName>
    </recommendedName>
</protein>
<dbReference type="Pfam" id="PF04542">
    <property type="entry name" value="Sigma70_r2"/>
    <property type="match status" value="1"/>
</dbReference>
<name>A0A5S9IU99_UABAM</name>
<evidence type="ECO:0000313" key="10">
    <source>
        <dbReference type="Proteomes" id="UP000326354"/>
    </source>
</evidence>
<dbReference type="InterPro" id="IPR013325">
    <property type="entry name" value="RNA_pol_sigma_r2"/>
</dbReference>
<dbReference type="Proteomes" id="UP000326354">
    <property type="component" value="Chromosome"/>
</dbReference>